<proteinExistence type="predicted"/>
<dbReference type="InterPro" id="IPR046864">
    <property type="entry name" value="VasX_N"/>
</dbReference>
<keyword evidence="1" id="KW-0812">Transmembrane</keyword>
<evidence type="ECO:0000256" key="1">
    <source>
        <dbReference type="SAM" id="Phobius"/>
    </source>
</evidence>
<keyword evidence="4" id="KW-1185">Reference proteome</keyword>
<keyword evidence="1" id="KW-1133">Transmembrane helix</keyword>
<evidence type="ECO:0000313" key="3">
    <source>
        <dbReference type="EMBL" id="RKF67480.1"/>
    </source>
</evidence>
<sequence length="1022" mass="112089">MDFRSQMLKNAVASEQATSTPSGCKACQRKGLPIYPLRVAAVPHTLVNTDWRPDVPQQEVELTGSEFKYALRTLRMGYVYVLLDKRIWQGYQVTAKGFLRQFNPFNMPESETVELLSESCAQHGHDVSASFINIDDKKYSEAWLAFSRDPWSKEVLEEYKSERRPVSRFTKISLPELKNNPASIPAALVMDPQLSSMKANVAEFATEYFFNNPKRLTGEPDGGVHGFFPRTDIVKQRILEQKISHFNVEYQCQTVALALNDSVGVIQELNNSRMQIAEARLEYLELPGVFHRHMISEAICQYLDNIKTEVVNNPRQASSGPGIGGGYPRPVPWEKTFSQQTHRLLENYDEPARASFAAEFEERFTSPEKQLAAIDTDLAAWYQAPGWQTIITHDYSPDSSAGSWAAQMLTLAACVQGGAMGKDTLKVWALWLEKADSPAYQGFTGMDTSLLNTVFNYGNYKAAATSDEFGQYLKGAAIQRSWAIRMLAVTGSAARLGKSLAEAPRKGFMWMMQAAMLTAGESVVVLRYQTTFRGLQKHLRHSASLRQAMSQNGPVLRLTGGSMSVVDEIQGMRGKGLDTPLWVEFSAPGTLAKMQSELPGLTEKPFNNPAVLDELHDVYLSELSLAEKGATGPVLKATYAQIAKYGELSRRLVSGDGAGLILGAGLLAMQWFNWRELTERLNNSVGTDKDLVADMAINTLLMMEGFSELSGFAYKLALKKNWVVLSAAEQVPAMVRFGAVLGGIAGIIEGFGTWADGWDAYKTGDTGSIVAYGIGGAALIAGGLISGFYGAQGIFTLTSTVTTGFMGLGPAGWAALLLISGAMLAYVGSELRTKAFEIWLRRTCFGIELKRHGNDIVWHATSLEDLAEALIDYRAIVSGMVADVAFASAFSPTGRTTLEGVIYERIDLRVSMPGWAAGKGGWSVHLARAGDDKVLFSQSVSAPGQADGYQAVEPSGYYKYRLSVDEETVTEGGKERKINSLNLMVSVWAEQSRTAKVTLIANYWPDNTDADYQLSLTVSKQG</sequence>
<evidence type="ECO:0000313" key="4">
    <source>
        <dbReference type="Proteomes" id="UP000284853"/>
    </source>
</evidence>
<dbReference type="EMBL" id="NSDJ01000001">
    <property type="protein sequence ID" value="RKF67480.1"/>
    <property type="molecule type" value="Genomic_DNA"/>
</dbReference>
<dbReference type="CDD" id="cd20707">
    <property type="entry name" value="MIX_III"/>
    <property type="match status" value="1"/>
</dbReference>
<feature type="transmembrane region" description="Helical" evidence="1">
    <location>
        <begin position="652"/>
        <end position="672"/>
    </location>
</feature>
<comment type="caution">
    <text evidence="3">The sequence shown here is derived from an EMBL/GenBank/DDBJ whole genome shotgun (WGS) entry which is preliminary data.</text>
</comment>
<accession>A0ABX9PSE0</accession>
<dbReference type="Proteomes" id="UP000284853">
    <property type="component" value="Unassembled WGS sequence"/>
</dbReference>
<reference evidence="3 4" key="1">
    <citation type="submission" date="2017-08" db="EMBL/GenBank/DDBJ databases">
        <title>Comparative genomics of bacteria isolated from necrotic lesions of AOD affected trees.</title>
        <authorList>
            <person name="Doonan J."/>
            <person name="Denman S."/>
            <person name="Mcdonald J.E."/>
        </authorList>
    </citation>
    <scope>NUCLEOTIDE SEQUENCE [LARGE SCALE GENOMIC DNA]</scope>
    <source>
        <strain evidence="3 4">CIP 105588</strain>
    </source>
</reference>
<dbReference type="InterPro" id="IPR048126">
    <property type="entry name" value="Toxin_VasX"/>
</dbReference>
<protein>
    <recommendedName>
        <fullName evidence="2">Toxin VasX N-terminal region domain-containing protein</fullName>
    </recommendedName>
</protein>
<name>A0ABX9PSE0_9GAMM</name>
<feature type="transmembrane region" description="Helical" evidence="1">
    <location>
        <begin position="811"/>
        <end position="828"/>
    </location>
</feature>
<dbReference type="Pfam" id="PF20249">
    <property type="entry name" value="VasX_N"/>
    <property type="match status" value="1"/>
</dbReference>
<feature type="domain" description="Toxin VasX N-terminal region" evidence="2">
    <location>
        <begin position="24"/>
        <end position="175"/>
    </location>
</feature>
<dbReference type="GeneID" id="302707828"/>
<dbReference type="NCBIfam" id="NF041559">
    <property type="entry name" value="BTH_I2691_fam"/>
    <property type="match status" value="1"/>
</dbReference>
<feature type="transmembrane region" description="Helical" evidence="1">
    <location>
        <begin position="733"/>
        <end position="757"/>
    </location>
</feature>
<feature type="transmembrane region" description="Helical" evidence="1">
    <location>
        <begin position="769"/>
        <end position="791"/>
    </location>
</feature>
<gene>
    <name evidence="3" type="ORF">CKQ54_03315</name>
</gene>
<keyword evidence="1" id="KW-0472">Membrane</keyword>
<dbReference type="RefSeq" id="WP_120163952.1">
    <property type="nucleotide sequence ID" value="NZ_NSDJ01000001.1"/>
</dbReference>
<evidence type="ECO:0000259" key="2">
    <source>
        <dbReference type="Pfam" id="PF20249"/>
    </source>
</evidence>
<organism evidence="3 4">
    <name type="scientific">Rahnella variigena</name>
    <dbReference type="NCBI Taxonomy" id="574964"/>
    <lineage>
        <taxon>Bacteria</taxon>
        <taxon>Pseudomonadati</taxon>
        <taxon>Pseudomonadota</taxon>
        <taxon>Gammaproteobacteria</taxon>
        <taxon>Enterobacterales</taxon>
        <taxon>Yersiniaceae</taxon>
        <taxon>Rahnella</taxon>
    </lineage>
</organism>